<dbReference type="EMBL" id="KQ991255">
    <property type="protein sequence ID" value="KZV52056.1"/>
    <property type="molecule type" value="Genomic_DNA"/>
</dbReference>
<sequence length="93" mass="10494">MTISSGDSPEQRVRPRVILPSYRRSSAQGAYCSILRPARRREPDRRNIVKLDAYERDDDGEAEGSCSGKSNQLDGKPARKQAQSLVLFKSRKE</sequence>
<evidence type="ECO:0000313" key="3">
    <source>
        <dbReference type="Proteomes" id="UP000250235"/>
    </source>
</evidence>
<dbReference type="AlphaFoldDB" id="A0A2Z7D4J4"/>
<protein>
    <submittedName>
        <fullName evidence="2">Uncharacterized protein</fullName>
    </submittedName>
</protein>
<proteinExistence type="predicted"/>
<evidence type="ECO:0000256" key="1">
    <source>
        <dbReference type="SAM" id="MobiDB-lite"/>
    </source>
</evidence>
<evidence type="ECO:0000313" key="2">
    <source>
        <dbReference type="EMBL" id="KZV52056.1"/>
    </source>
</evidence>
<feature type="region of interest" description="Disordered" evidence="1">
    <location>
        <begin position="46"/>
        <end position="93"/>
    </location>
</feature>
<keyword evidence="3" id="KW-1185">Reference proteome</keyword>
<dbReference type="Proteomes" id="UP000250235">
    <property type="component" value="Unassembled WGS sequence"/>
</dbReference>
<name>A0A2Z7D4J4_9LAMI</name>
<organism evidence="2 3">
    <name type="scientific">Dorcoceras hygrometricum</name>
    <dbReference type="NCBI Taxonomy" id="472368"/>
    <lineage>
        <taxon>Eukaryota</taxon>
        <taxon>Viridiplantae</taxon>
        <taxon>Streptophyta</taxon>
        <taxon>Embryophyta</taxon>
        <taxon>Tracheophyta</taxon>
        <taxon>Spermatophyta</taxon>
        <taxon>Magnoliopsida</taxon>
        <taxon>eudicotyledons</taxon>
        <taxon>Gunneridae</taxon>
        <taxon>Pentapetalae</taxon>
        <taxon>asterids</taxon>
        <taxon>lamiids</taxon>
        <taxon>Lamiales</taxon>
        <taxon>Gesneriaceae</taxon>
        <taxon>Didymocarpoideae</taxon>
        <taxon>Trichosporeae</taxon>
        <taxon>Loxocarpinae</taxon>
        <taxon>Dorcoceras</taxon>
    </lineage>
</organism>
<accession>A0A2Z7D4J4</accession>
<gene>
    <name evidence="2" type="ORF">F511_19400</name>
</gene>
<reference evidence="2 3" key="1">
    <citation type="journal article" date="2015" name="Proc. Natl. Acad. Sci. U.S.A.">
        <title>The resurrection genome of Boea hygrometrica: A blueprint for survival of dehydration.</title>
        <authorList>
            <person name="Xiao L."/>
            <person name="Yang G."/>
            <person name="Zhang L."/>
            <person name="Yang X."/>
            <person name="Zhao S."/>
            <person name="Ji Z."/>
            <person name="Zhou Q."/>
            <person name="Hu M."/>
            <person name="Wang Y."/>
            <person name="Chen M."/>
            <person name="Xu Y."/>
            <person name="Jin H."/>
            <person name="Xiao X."/>
            <person name="Hu G."/>
            <person name="Bao F."/>
            <person name="Hu Y."/>
            <person name="Wan P."/>
            <person name="Li L."/>
            <person name="Deng X."/>
            <person name="Kuang T."/>
            <person name="Xiang C."/>
            <person name="Zhu J.K."/>
            <person name="Oliver M.J."/>
            <person name="He Y."/>
        </authorList>
    </citation>
    <scope>NUCLEOTIDE SEQUENCE [LARGE SCALE GENOMIC DNA]</scope>
    <source>
        <strain evidence="3">cv. XS01</strain>
    </source>
</reference>